<dbReference type="RefSeq" id="WP_007905197.1">
    <property type="nucleotide sequence ID" value="NZ_ADVG01000001.1"/>
</dbReference>
<dbReference type="SUPFAM" id="SSF52540">
    <property type="entry name" value="P-loop containing nucleoside triphosphate hydrolases"/>
    <property type="match status" value="2"/>
</dbReference>
<dbReference type="STRING" id="485913.Krac_10454"/>
<dbReference type="Gene3D" id="3.40.50.300">
    <property type="entry name" value="P-loop containing nucleotide triphosphate hydrolases"/>
    <property type="match status" value="1"/>
</dbReference>
<dbReference type="InterPro" id="IPR009003">
    <property type="entry name" value="Peptidase_S1_PA"/>
</dbReference>
<dbReference type="InParanoid" id="D6TH09"/>
<evidence type="ECO:0000313" key="4">
    <source>
        <dbReference type="Proteomes" id="UP000004508"/>
    </source>
</evidence>
<dbReference type="eggNOG" id="COG3591">
    <property type="taxonomic scope" value="Bacteria"/>
</dbReference>
<reference evidence="3 4" key="1">
    <citation type="journal article" date="2011" name="Stand. Genomic Sci.">
        <title>Non-contiguous finished genome sequence and contextual data of the filamentous soil bacterium Ktedonobacter racemifer type strain (SOSP1-21).</title>
        <authorList>
            <person name="Chang Y.J."/>
            <person name="Land M."/>
            <person name="Hauser L."/>
            <person name="Chertkov O."/>
            <person name="Del Rio T.G."/>
            <person name="Nolan M."/>
            <person name="Copeland A."/>
            <person name="Tice H."/>
            <person name="Cheng J.F."/>
            <person name="Lucas S."/>
            <person name="Han C."/>
            <person name="Goodwin L."/>
            <person name="Pitluck S."/>
            <person name="Ivanova N."/>
            <person name="Ovchinikova G."/>
            <person name="Pati A."/>
            <person name="Chen A."/>
            <person name="Palaniappan K."/>
            <person name="Mavromatis K."/>
            <person name="Liolios K."/>
            <person name="Brettin T."/>
            <person name="Fiebig A."/>
            <person name="Rohde M."/>
            <person name="Abt B."/>
            <person name="Goker M."/>
            <person name="Detter J.C."/>
            <person name="Woyke T."/>
            <person name="Bristow J."/>
            <person name="Eisen J.A."/>
            <person name="Markowitz V."/>
            <person name="Hugenholtz P."/>
            <person name="Kyrpides N.C."/>
            <person name="Klenk H.P."/>
            <person name="Lapidus A."/>
        </authorList>
    </citation>
    <scope>NUCLEOTIDE SEQUENCE [LARGE SCALE GENOMIC DNA]</scope>
    <source>
        <strain evidence="4">DSM 44963</strain>
    </source>
</reference>
<evidence type="ECO:0000256" key="1">
    <source>
        <dbReference type="SAM" id="Coils"/>
    </source>
</evidence>
<evidence type="ECO:0000313" key="3">
    <source>
        <dbReference type="EMBL" id="EFH88938.1"/>
    </source>
</evidence>
<dbReference type="SUPFAM" id="SSF50494">
    <property type="entry name" value="Trypsin-like serine proteases"/>
    <property type="match status" value="1"/>
</dbReference>
<proteinExistence type="predicted"/>
<dbReference type="EMBL" id="ADVG01000001">
    <property type="protein sequence ID" value="EFH88938.1"/>
    <property type="molecule type" value="Genomic_DNA"/>
</dbReference>
<dbReference type="OrthoDB" id="513782at2"/>
<protein>
    <recommendedName>
        <fullName evidence="2">Effector-associated domain-containing protein</fullName>
    </recommendedName>
</protein>
<dbReference type="eggNOG" id="COG2909">
    <property type="taxonomic scope" value="Bacteria"/>
</dbReference>
<keyword evidence="4" id="KW-1185">Reference proteome</keyword>
<dbReference type="eggNOG" id="COG1672">
    <property type="taxonomic scope" value="Bacteria"/>
</dbReference>
<sequence length="1878" mass="215325">MELNHTFRRQFLKALDQAFTNKDEIENLVWLTFNKSLDQIAINKETSSAIIWTVIHVAEKEKRVPQLLAEAIKLRENDEALRQLSQQLRFVLDETEDKDHYEALFLKGDRVLVNRKYLRDALRDFMRTSGKPILLVQGPSGSGKTHTRYFISYLAETLKSFRVILIDFADMMTYANGKIEAEMVGNALAARMCFDGMPKRFEEQEARWVGQYYNWLLPHLRSELTTYWFVFDHFEKALLSPGVLDLIRELAFLIDTDQLDARLVLLGYQELLPISVDGSICRETLRAIGKDDVVDYFIRLYADRKQHKGIAYSVRDVASSINVVWRKRSSLQSQKENAQALKILGEAIVQEIKKLYANPDEPHVDQKMCNAVYEELSILEATVSPQEEQHTAQVQYGPYHRAAAVLSTFDSNTLKPTKQVKKQKGLQDLLADSVPVHTMGESNRWTLRPEVRREVLQQMRTRRVFRQALQVNNERSDDDLQQMIEAYIEDKALPIEEQTIRQLAATIQISEWFHSILENVPSLEKLQQRRDFLLLLEPFRELADVHFRGREAQLETLREYVGVLSSSKPAQTTSFSFSLKPIFIYGLGGIGKSTLVARFLWEHATLPDRERFPWIYIDFDRPGLFIEEPLTWLVEGIHQLGIQYPLSREQCESVREKIEKDILTQTRALRTRISGGISQHALPVYSGIREWKHALTNFASLLKKIKVAQDPLLLVLDTFEEVQYRSELAVQGVFDFLRVLHQSVPQLRVVLIGRAFATEAPYKLQEMHLVDFDEAAAQGFLESQGIPSIDAVSIVRQVGGNPLSLRLAVEIWRAEDKQSHKKTTFDLQLYHTRLQVSEVQGILFRRLLDHIHDEKVRKLALHGLVLRRITPGLIREVLAGPCGVEISEKGAEQILFAEMQREVGLFTYEAGALRQRSDVRRVVVRLLRASGADKVRRIGEAAIAYYEHFDDPESRAEELYHRLMLQQSPEVLTKRWIDNIGLERYLYSALEDIHLQEKIWLAPRLSISLTAQELLQADIEGWERNTLQRVQEYLLHNRPSDALIMLREREERTLGSQLFEVEAQVLEQLSRWEEAREVLKKGLQTATRFQCEYYFHYIQLSIRVGDLQEARTSLNAVATFLHSHEDATLLVLERDLILLGLYAAEGKSLHDSAVAEQRVVLHTQFDLLSDEQVQAHPKLMGWFASEVGDLYPESVLRILLLNGLNVQQRSLLRLLIHAFVDWDFEISRAHRELPGFLARQIHMPEAKTLQEAWAWAVQEKSPDELAQYIVKLHEQYTLPAPVLAVVIDILREYARDAIVYFLTEQRQNPALREEQPSDEETLSGEIFSSSPEETLHVQYTKEHDLKLTREQLFQFYQALLDAFSDRTLLSEMLHARLGRHLDAITLNSNLYSTVADLINTAEAEGWLADLLVAVRQSQPLNPSLLRFAAQFGLAPSLPTQYVSQFRREGETFFDLPEWLPRLGRIESQICRLEIARNVRGTGFLIGPDVLLTSYVVVEEIIEKKAPPQELTIRFDYKWLGYSGEINTGTTYHLASDWLLDYSPYDGSMTQESIQTQPLNYALLRIQGSPGKDPIGGERAELSANLRGWIDVPRHPVPIIPQSPLLILQYVEDQPLNFSRGTTGIIGIDPSGTRLASHVDTGPGSAGAPCFNEKWELLALHHSVIFLKDGKRVNEGTLISAIVNQLQKKGSLKLLGLQDDRLNSKETSESMRVPVSSREKAYEEAYSAPSLQEKDEINVGNSLKYTNSSHITFIGALAKSYGIDDYKLAKDEDKIRIYKSALKEMEICLSKDIDSITSETLNAIQKDIYEIRTYFSELSYNVAGQKNLIKEIINYLDIARINVLSARETPRNKRLFEYLIKASYALREIEIFIESVIET</sequence>
<comment type="caution">
    <text evidence="3">The sequence shown here is derived from an EMBL/GenBank/DDBJ whole genome shotgun (WGS) entry which is preliminary data.</text>
</comment>
<feature type="domain" description="Effector-associated" evidence="2">
    <location>
        <begin position="1346"/>
        <end position="1431"/>
    </location>
</feature>
<name>D6TH09_KTERA</name>
<evidence type="ECO:0000259" key="2">
    <source>
        <dbReference type="Pfam" id="PF19955"/>
    </source>
</evidence>
<dbReference type="InterPro" id="IPR045430">
    <property type="entry name" value="EAD1"/>
</dbReference>
<dbReference type="Proteomes" id="UP000004508">
    <property type="component" value="Unassembled WGS sequence"/>
</dbReference>
<dbReference type="Pfam" id="PF19955">
    <property type="entry name" value="EAD1"/>
    <property type="match status" value="2"/>
</dbReference>
<dbReference type="InterPro" id="IPR027417">
    <property type="entry name" value="P-loop_NTPase"/>
</dbReference>
<feature type="coiled-coil region" evidence="1">
    <location>
        <begin position="57"/>
        <end position="94"/>
    </location>
</feature>
<keyword evidence="1" id="KW-0175">Coiled coil</keyword>
<gene>
    <name evidence="3" type="ORF">Krac_10454</name>
</gene>
<accession>D6TH09</accession>
<organism evidence="3 4">
    <name type="scientific">Ktedonobacter racemifer DSM 44963</name>
    <dbReference type="NCBI Taxonomy" id="485913"/>
    <lineage>
        <taxon>Bacteria</taxon>
        <taxon>Bacillati</taxon>
        <taxon>Chloroflexota</taxon>
        <taxon>Ktedonobacteria</taxon>
        <taxon>Ktedonobacterales</taxon>
        <taxon>Ktedonobacteraceae</taxon>
        <taxon>Ktedonobacter</taxon>
    </lineage>
</organism>
<feature type="domain" description="Effector-associated" evidence="2">
    <location>
        <begin position="1"/>
        <end position="88"/>
    </location>
</feature>